<evidence type="ECO:0000313" key="2">
    <source>
        <dbReference type="Proteomes" id="UP000824120"/>
    </source>
</evidence>
<sequence>MVFIDLEKAYDKVRGVSHGGAWKLKDICGGAKTSELERLEVTRIFSVEMGLHEDRSLALFYLPW</sequence>
<proteinExistence type="predicted"/>
<gene>
    <name evidence="1" type="ORF">H5410_004445</name>
</gene>
<dbReference type="AlphaFoldDB" id="A0A9J6B7P4"/>
<name>A0A9J6B7P4_SOLCO</name>
<dbReference type="OrthoDB" id="443363at2759"/>
<protein>
    <submittedName>
        <fullName evidence="1">Uncharacterized protein</fullName>
    </submittedName>
</protein>
<comment type="caution">
    <text evidence="1">The sequence shown here is derived from an EMBL/GenBank/DDBJ whole genome shotgun (WGS) entry which is preliminary data.</text>
</comment>
<dbReference type="EMBL" id="JACXVP010000001">
    <property type="protein sequence ID" value="KAG5632728.1"/>
    <property type="molecule type" value="Genomic_DNA"/>
</dbReference>
<dbReference type="Proteomes" id="UP000824120">
    <property type="component" value="Chromosome 1"/>
</dbReference>
<evidence type="ECO:0000313" key="1">
    <source>
        <dbReference type="EMBL" id="KAG5632728.1"/>
    </source>
</evidence>
<organism evidence="1 2">
    <name type="scientific">Solanum commersonii</name>
    <name type="common">Commerson's wild potato</name>
    <name type="synonym">Commerson's nightshade</name>
    <dbReference type="NCBI Taxonomy" id="4109"/>
    <lineage>
        <taxon>Eukaryota</taxon>
        <taxon>Viridiplantae</taxon>
        <taxon>Streptophyta</taxon>
        <taxon>Embryophyta</taxon>
        <taxon>Tracheophyta</taxon>
        <taxon>Spermatophyta</taxon>
        <taxon>Magnoliopsida</taxon>
        <taxon>eudicotyledons</taxon>
        <taxon>Gunneridae</taxon>
        <taxon>Pentapetalae</taxon>
        <taxon>asterids</taxon>
        <taxon>lamiids</taxon>
        <taxon>Solanales</taxon>
        <taxon>Solanaceae</taxon>
        <taxon>Solanoideae</taxon>
        <taxon>Solaneae</taxon>
        <taxon>Solanum</taxon>
    </lineage>
</organism>
<reference evidence="1 2" key="1">
    <citation type="submission" date="2020-09" db="EMBL/GenBank/DDBJ databases">
        <title>De no assembly of potato wild relative species, Solanum commersonii.</title>
        <authorList>
            <person name="Cho K."/>
        </authorList>
    </citation>
    <scope>NUCLEOTIDE SEQUENCE [LARGE SCALE GENOMIC DNA]</scope>
    <source>
        <strain evidence="1">LZ3.2</strain>
        <tissue evidence="1">Leaf</tissue>
    </source>
</reference>
<accession>A0A9J6B7P4</accession>
<keyword evidence="2" id="KW-1185">Reference proteome</keyword>